<protein>
    <recommendedName>
        <fullName evidence="3">Phage head-tail adaptor</fullName>
    </recommendedName>
</protein>
<dbReference type="Proteomes" id="UP000008850">
    <property type="component" value="Chromosome"/>
</dbReference>
<organism evidence="1 2">
    <name type="scientific">Pelagibacterium halotolerans (strain DSM 22347 / JCM 15775 / CGMCC 1.7692 / B2)</name>
    <dbReference type="NCBI Taxonomy" id="1082931"/>
    <lineage>
        <taxon>Bacteria</taxon>
        <taxon>Pseudomonadati</taxon>
        <taxon>Pseudomonadota</taxon>
        <taxon>Alphaproteobacteria</taxon>
        <taxon>Hyphomicrobiales</taxon>
        <taxon>Devosiaceae</taxon>
        <taxon>Pelagibacterium</taxon>
    </lineage>
</organism>
<proteinExistence type="predicted"/>
<dbReference type="NCBIfam" id="TIGR01563">
    <property type="entry name" value="gp16_SPP1"/>
    <property type="match status" value="1"/>
</dbReference>
<dbReference type="STRING" id="1082931.KKY_762"/>
<evidence type="ECO:0000313" key="1">
    <source>
        <dbReference type="EMBL" id="AEQ50801.1"/>
    </source>
</evidence>
<gene>
    <name evidence="1" type="ordered locus">KKY_762</name>
</gene>
<accession>G4RE07</accession>
<dbReference type="InterPro" id="IPR038666">
    <property type="entry name" value="SSP1_head-tail_sf"/>
</dbReference>
<reference evidence="1 2" key="1">
    <citation type="journal article" date="2012" name="J. Bacteriol.">
        <title>Complete genome sequence of Pelagibacterium halotolerans B2T.</title>
        <authorList>
            <person name="Huo Y.Y."/>
            <person name="Cheng H."/>
            <person name="Han X.F."/>
            <person name="Jiang X.W."/>
            <person name="Sun C."/>
            <person name="Zhang X.Q."/>
            <person name="Zhu X.F."/>
            <person name="Liu Y.F."/>
            <person name="Li P.F."/>
            <person name="Ni P.X."/>
            <person name="Wu M."/>
        </authorList>
    </citation>
    <scope>NUCLEOTIDE SEQUENCE [LARGE SCALE GENOMIC DNA]</scope>
    <source>
        <strain evidence="2">DSM 22347 / JCM 15775 / CGMCC 1.7692 / B2</strain>
    </source>
</reference>
<dbReference type="KEGG" id="phl:KKY_762"/>
<dbReference type="Pfam" id="PF05521">
    <property type="entry name" value="Phage_HCP"/>
    <property type="match status" value="1"/>
</dbReference>
<sequence length="113" mass="12620">MRGAVPPVGTLRDRVQLQRRDMALMPDGGHETLFLPITSVWARVRSRSARIMREGDGRAATSTHAVVLRFRKDLKPGDRIVYRGRALEIVEAEDLNGRRAYLSCLCAETAMVG</sequence>
<dbReference type="Gene3D" id="2.40.10.270">
    <property type="entry name" value="Bacteriophage SPP1 head-tail adaptor protein"/>
    <property type="match status" value="1"/>
</dbReference>
<dbReference type="eggNOG" id="COG5614">
    <property type="taxonomic scope" value="Bacteria"/>
</dbReference>
<name>G4RE07_PELHB</name>
<evidence type="ECO:0008006" key="3">
    <source>
        <dbReference type="Google" id="ProtNLM"/>
    </source>
</evidence>
<evidence type="ECO:0000313" key="2">
    <source>
        <dbReference type="Proteomes" id="UP000008850"/>
    </source>
</evidence>
<keyword evidence="2" id="KW-1185">Reference proteome</keyword>
<dbReference type="EMBL" id="CP003075">
    <property type="protein sequence ID" value="AEQ50801.1"/>
    <property type="molecule type" value="Genomic_DNA"/>
</dbReference>
<dbReference type="HOGENOM" id="CLU_147810_5_1_5"/>
<dbReference type="AlphaFoldDB" id="G4RE07"/>
<dbReference type="InterPro" id="IPR008767">
    <property type="entry name" value="Phage_SPP1_head-tail_adaptor"/>
</dbReference>